<evidence type="ECO:0000256" key="1">
    <source>
        <dbReference type="ARBA" id="ARBA00004651"/>
    </source>
</evidence>
<keyword evidence="4 7" id="KW-0812">Transmembrane</keyword>
<keyword evidence="2" id="KW-0813">Transport</keyword>
<sequence>YRVPYLKTVFYDPLVQAFGVTNTEVGTMMSVYSLTKTILYIPAGILVDRFDNRKMLVFSMVMLAVLTFVYALIPSLMVIYILYGLMAVSNVIFWTAFVKAVRMFGSAKEQGSVFGYSEGIRAVASLVINFIALGMYAKLELTSGTPLSGVLYLYGGIYLVMGVAIWFLIPSGTGNEDGHHATFRDYVNVLKVPAVWIVSLLVMCCYSVQVASEYTTPYLSNVMLMSAATAGVVATIRSYGVGLFAAPIIGKITDKVKVPYSTSVIILLALEIVTTAILLILPGDPSVLVVCIIAILAFASFMYALRGVYYATLGEAGVPLAMTGTATGIISVIGYLPDTFMNLLIGDKLDKYPGAAGYKYIFMYMIGFAVAGIVIAVIINRIGKKNAAKAAE</sequence>
<dbReference type="GO" id="GO:0005886">
    <property type="term" value="C:plasma membrane"/>
    <property type="evidence" value="ECO:0007669"/>
    <property type="project" value="UniProtKB-SubCell"/>
</dbReference>
<dbReference type="PANTHER" id="PTHR43124:SF3">
    <property type="entry name" value="CHLORAMPHENICOL EFFLUX PUMP RV0191"/>
    <property type="match status" value="1"/>
</dbReference>
<feature type="transmembrane region" description="Helical" evidence="7">
    <location>
        <begin position="119"/>
        <end position="137"/>
    </location>
</feature>
<evidence type="ECO:0000256" key="5">
    <source>
        <dbReference type="ARBA" id="ARBA00022989"/>
    </source>
</evidence>
<feature type="non-terminal residue" evidence="9">
    <location>
        <position position="1"/>
    </location>
</feature>
<keyword evidence="3" id="KW-1003">Cell membrane</keyword>
<evidence type="ECO:0000259" key="8">
    <source>
        <dbReference type="PROSITE" id="PS50850"/>
    </source>
</evidence>
<feature type="transmembrane region" description="Helical" evidence="7">
    <location>
        <begin position="149"/>
        <end position="169"/>
    </location>
</feature>
<dbReference type="Gene3D" id="1.20.1250.20">
    <property type="entry name" value="MFS general substrate transporter like domains"/>
    <property type="match status" value="2"/>
</dbReference>
<feature type="transmembrane region" description="Helical" evidence="7">
    <location>
        <begin position="287"/>
        <end position="305"/>
    </location>
</feature>
<evidence type="ECO:0000256" key="4">
    <source>
        <dbReference type="ARBA" id="ARBA00022692"/>
    </source>
</evidence>
<dbReference type="EMBL" id="DVJS01000010">
    <property type="protein sequence ID" value="HIS96426.1"/>
    <property type="molecule type" value="Genomic_DNA"/>
</dbReference>
<dbReference type="GO" id="GO:0022857">
    <property type="term" value="F:transmembrane transporter activity"/>
    <property type="evidence" value="ECO:0007669"/>
    <property type="project" value="InterPro"/>
</dbReference>
<dbReference type="InterPro" id="IPR020846">
    <property type="entry name" value="MFS_dom"/>
</dbReference>
<feature type="transmembrane region" description="Helical" evidence="7">
    <location>
        <begin position="317"/>
        <end position="337"/>
    </location>
</feature>
<organism evidence="9 10">
    <name type="scientific">Candidatus Scatomorpha pullistercoris</name>
    <dbReference type="NCBI Taxonomy" id="2840929"/>
    <lineage>
        <taxon>Bacteria</taxon>
        <taxon>Bacillati</taxon>
        <taxon>Bacillota</taxon>
        <taxon>Clostridia</taxon>
        <taxon>Eubacteriales</taxon>
        <taxon>Candidatus Scatomorpha</taxon>
    </lineage>
</organism>
<dbReference type="Proteomes" id="UP000886876">
    <property type="component" value="Unassembled WGS sequence"/>
</dbReference>
<protein>
    <submittedName>
        <fullName evidence="9">MFS transporter</fullName>
    </submittedName>
</protein>
<dbReference type="PANTHER" id="PTHR43124">
    <property type="entry name" value="PURINE EFFLUX PUMP PBUE"/>
    <property type="match status" value="1"/>
</dbReference>
<dbReference type="InterPro" id="IPR050189">
    <property type="entry name" value="MFS_Efflux_Transporters"/>
</dbReference>
<dbReference type="InterPro" id="IPR011701">
    <property type="entry name" value="MFS"/>
</dbReference>
<dbReference type="Pfam" id="PF07690">
    <property type="entry name" value="MFS_1"/>
    <property type="match status" value="1"/>
</dbReference>
<evidence type="ECO:0000313" key="9">
    <source>
        <dbReference type="EMBL" id="HIS96426.1"/>
    </source>
</evidence>
<gene>
    <name evidence="9" type="ORF">IAD42_00455</name>
</gene>
<dbReference type="AlphaFoldDB" id="A0A9D1G397"/>
<feature type="transmembrane region" description="Helical" evidence="7">
    <location>
        <begin position="55"/>
        <end position="73"/>
    </location>
</feature>
<reference evidence="9" key="2">
    <citation type="journal article" date="2021" name="PeerJ">
        <title>Extensive microbial diversity within the chicken gut microbiome revealed by metagenomics and culture.</title>
        <authorList>
            <person name="Gilroy R."/>
            <person name="Ravi A."/>
            <person name="Getino M."/>
            <person name="Pursley I."/>
            <person name="Horton D.L."/>
            <person name="Alikhan N.F."/>
            <person name="Baker D."/>
            <person name="Gharbi K."/>
            <person name="Hall N."/>
            <person name="Watson M."/>
            <person name="Adriaenssens E.M."/>
            <person name="Foster-Nyarko E."/>
            <person name="Jarju S."/>
            <person name="Secka A."/>
            <person name="Antonio M."/>
            <person name="Oren A."/>
            <person name="Chaudhuri R.R."/>
            <person name="La Ragione R."/>
            <person name="Hildebrand F."/>
            <person name="Pallen M.J."/>
        </authorList>
    </citation>
    <scope>NUCLEOTIDE SEQUENCE</scope>
    <source>
        <strain evidence="9">ChiHecec3B27-6122</strain>
    </source>
</reference>
<feature type="transmembrane region" description="Helical" evidence="7">
    <location>
        <begin position="189"/>
        <end position="210"/>
    </location>
</feature>
<dbReference type="InterPro" id="IPR036259">
    <property type="entry name" value="MFS_trans_sf"/>
</dbReference>
<evidence type="ECO:0000256" key="2">
    <source>
        <dbReference type="ARBA" id="ARBA00022448"/>
    </source>
</evidence>
<comment type="caution">
    <text evidence="9">The sequence shown here is derived from an EMBL/GenBank/DDBJ whole genome shotgun (WGS) entry which is preliminary data.</text>
</comment>
<dbReference type="SUPFAM" id="SSF103473">
    <property type="entry name" value="MFS general substrate transporter"/>
    <property type="match status" value="1"/>
</dbReference>
<feature type="transmembrane region" description="Helical" evidence="7">
    <location>
        <begin position="222"/>
        <end position="246"/>
    </location>
</feature>
<reference evidence="9" key="1">
    <citation type="submission" date="2020-10" db="EMBL/GenBank/DDBJ databases">
        <authorList>
            <person name="Gilroy R."/>
        </authorList>
    </citation>
    <scope>NUCLEOTIDE SEQUENCE</scope>
    <source>
        <strain evidence="9">ChiHecec3B27-6122</strain>
    </source>
</reference>
<evidence type="ECO:0000256" key="7">
    <source>
        <dbReference type="SAM" id="Phobius"/>
    </source>
</evidence>
<name>A0A9D1G397_9FIRM</name>
<accession>A0A9D1G397</accession>
<feature type="transmembrane region" description="Helical" evidence="7">
    <location>
        <begin position="79"/>
        <end position="98"/>
    </location>
</feature>
<evidence type="ECO:0000313" key="10">
    <source>
        <dbReference type="Proteomes" id="UP000886876"/>
    </source>
</evidence>
<keyword evidence="5 7" id="KW-1133">Transmembrane helix</keyword>
<proteinExistence type="predicted"/>
<feature type="domain" description="Major facilitator superfamily (MFS) profile" evidence="8">
    <location>
        <begin position="1"/>
        <end position="384"/>
    </location>
</feature>
<feature type="transmembrane region" description="Helical" evidence="7">
    <location>
        <begin position="357"/>
        <end position="379"/>
    </location>
</feature>
<evidence type="ECO:0000256" key="6">
    <source>
        <dbReference type="ARBA" id="ARBA00023136"/>
    </source>
</evidence>
<feature type="transmembrane region" description="Helical" evidence="7">
    <location>
        <begin position="258"/>
        <end position="281"/>
    </location>
</feature>
<keyword evidence="6 7" id="KW-0472">Membrane</keyword>
<comment type="subcellular location">
    <subcellularLocation>
        <location evidence="1">Cell membrane</location>
        <topology evidence="1">Multi-pass membrane protein</topology>
    </subcellularLocation>
</comment>
<evidence type="ECO:0000256" key="3">
    <source>
        <dbReference type="ARBA" id="ARBA00022475"/>
    </source>
</evidence>
<dbReference type="CDD" id="cd06174">
    <property type="entry name" value="MFS"/>
    <property type="match status" value="1"/>
</dbReference>
<dbReference type="PROSITE" id="PS50850">
    <property type="entry name" value="MFS"/>
    <property type="match status" value="1"/>
</dbReference>